<dbReference type="EMBL" id="OV696687">
    <property type="protein sequence ID" value="CAH1253457.1"/>
    <property type="molecule type" value="Genomic_DNA"/>
</dbReference>
<feature type="region of interest" description="Disordered" evidence="1">
    <location>
        <begin position="95"/>
        <end position="174"/>
    </location>
</feature>
<dbReference type="OrthoDB" id="9986445at2759"/>
<dbReference type="Proteomes" id="UP000838412">
    <property type="component" value="Chromosome 2"/>
</dbReference>
<protein>
    <submittedName>
        <fullName evidence="3">Hypp1183 protein</fullName>
    </submittedName>
</protein>
<name>A0A8J9ZGY3_BRALA</name>
<feature type="region of interest" description="Disordered" evidence="1">
    <location>
        <begin position="425"/>
        <end position="450"/>
    </location>
</feature>
<proteinExistence type="predicted"/>
<gene>
    <name evidence="3" type="primary">Hypp1183</name>
    <name evidence="3" type="ORF">BLAG_LOCUS13235</name>
</gene>
<keyword evidence="4" id="KW-1185">Reference proteome</keyword>
<organism evidence="3 4">
    <name type="scientific">Branchiostoma lanceolatum</name>
    <name type="common">Common lancelet</name>
    <name type="synonym">Amphioxus lanceolatum</name>
    <dbReference type="NCBI Taxonomy" id="7740"/>
    <lineage>
        <taxon>Eukaryota</taxon>
        <taxon>Metazoa</taxon>
        <taxon>Chordata</taxon>
        <taxon>Cephalochordata</taxon>
        <taxon>Leptocardii</taxon>
        <taxon>Amphioxiformes</taxon>
        <taxon>Branchiostomatidae</taxon>
        <taxon>Branchiostoma</taxon>
    </lineage>
</organism>
<feature type="region of interest" description="Disordered" evidence="1">
    <location>
        <begin position="332"/>
        <end position="353"/>
    </location>
</feature>
<keyword evidence="2" id="KW-0472">Membrane</keyword>
<keyword evidence="2" id="KW-1133">Transmembrane helix</keyword>
<reference evidence="3" key="1">
    <citation type="submission" date="2022-01" db="EMBL/GenBank/DDBJ databases">
        <authorList>
            <person name="Braso-Vives M."/>
        </authorList>
    </citation>
    <scope>NUCLEOTIDE SEQUENCE</scope>
</reference>
<feature type="transmembrane region" description="Helical" evidence="2">
    <location>
        <begin position="291"/>
        <end position="314"/>
    </location>
</feature>
<evidence type="ECO:0000313" key="4">
    <source>
        <dbReference type="Proteomes" id="UP000838412"/>
    </source>
</evidence>
<sequence>MEPRIGELGQGDNRRSTLWAFLERPCVLSFSQGPVEVVADQNASRLPTGACARTRLSHDLSVARKLNAALRVATGAIVAKRADRNVQHGETVVDPNASQETVPQVSRARRRIQRTAPEKNASQALRKPSYREDADLEYKPRRQQMGNGAQGKKIYHSDGGSRFQARRKDLPPPGTYCDARLSKTAPIYHDVVAGERVLVNYIPDDPCTWESTDDEELSACQQGVTPSDYTDDSGRIIPRYRHHMDKVYRKVLRQVAQELRKYARGQYRTRTAQTTAPTYTPQTVVYSNAGIITACVVGGLLLLAVVIALLARLCKPCVSDEKKQQYDVRDQWGQEGAPPEPGYHVNRGYEPNIHQGTLPNNRDIPVPHADYDRSIPRAHVEAPNYQTTIPRQDLHNGYVPEPSHAPMGAQPMIDIPAIETEDPRARYAPDPMDLYRYDQPHLGPDVNESDGWVTYQFSKRR</sequence>
<evidence type="ECO:0000256" key="2">
    <source>
        <dbReference type="SAM" id="Phobius"/>
    </source>
</evidence>
<feature type="compositionally biased region" description="Basic and acidic residues" evidence="1">
    <location>
        <begin position="425"/>
        <end position="439"/>
    </location>
</feature>
<evidence type="ECO:0000256" key="1">
    <source>
        <dbReference type="SAM" id="MobiDB-lite"/>
    </source>
</evidence>
<dbReference type="AlphaFoldDB" id="A0A8J9ZGY3"/>
<keyword evidence="2" id="KW-0812">Transmembrane</keyword>
<feature type="compositionally biased region" description="Basic and acidic residues" evidence="1">
    <location>
        <begin position="129"/>
        <end position="140"/>
    </location>
</feature>
<accession>A0A8J9ZGY3</accession>
<evidence type="ECO:0000313" key="3">
    <source>
        <dbReference type="EMBL" id="CAH1253457.1"/>
    </source>
</evidence>